<dbReference type="InterPro" id="IPR001171">
    <property type="entry name" value="ERG24_DHCR-like"/>
</dbReference>
<dbReference type="Pfam" id="PF01222">
    <property type="entry name" value="ERG4_ERG24"/>
    <property type="match status" value="1"/>
</dbReference>
<keyword evidence="4 18" id="KW-0812">Transmembrane</keyword>
<organism evidence="19">
    <name type="scientific">Arcella intermedia</name>
    <dbReference type="NCBI Taxonomy" id="1963864"/>
    <lineage>
        <taxon>Eukaryota</taxon>
        <taxon>Amoebozoa</taxon>
        <taxon>Tubulinea</taxon>
        <taxon>Elardia</taxon>
        <taxon>Arcellinida</taxon>
        <taxon>Sphaerothecina</taxon>
        <taxon>Arcellidae</taxon>
        <taxon>Arcella</taxon>
    </lineage>
</organism>
<keyword evidence="11" id="KW-0443">Lipid metabolism</keyword>
<dbReference type="AlphaFoldDB" id="A0A6B2L5L0"/>
<reference evidence="19" key="1">
    <citation type="journal article" date="2020" name="J. Eukaryot. Microbiol.">
        <title>De novo Sequencing, Assembly and Annotation of the Transcriptome for the Free-Living Testate Amoeba Arcella intermedia.</title>
        <authorList>
            <person name="Ribeiro G.M."/>
            <person name="Porfirio-Sousa A.L."/>
            <person name="Maurer-Alcala X.X."/>
            <person name="Katz L.A."/>
            <person name="Lahr D.J.G."/>
        </authorList>
    </citation>
    <scope>NUCLEOTIDE SEQUENCE</scope>
</reference>
<dbReference type="GO" id="GO:0000246">
    <property type="term" value="F:Delta24(24-1) sterol reductase activity"/>
    <property type="evidence" value="ECO:0007669"/>
    <property type="project" value="UniProtKB-EC"/>
</dbReference>
<keyword evidence="9" id="KW-0560">Oxidoreductase</keyword>
<feature type="transmembrane region" description="Helical" evidence="18">
    <location>
        <begin position="99"/>
        <end position="121"/>
    </location>
</feature>
<dbReference type="GO" id="GO:0006696">
    <property type="term" value="P:ergosterol biosynthetic process"/>
    <property type="evidence" value="ECO:0007669"/>
    <property type="project" value="TreeGrafter"/>
</dbReference>
<evidence type="ECO:0000256" key="3">
    <source>
        <dbReference type="ARBA" id="ARBA00022516"/>
    </source>
</evidence>
<evidence type="ECO:0000256" key="18">
    <source>
        <dbReference type="SAM" id="Phobius"/>
    </source>
</evidence>
<keyword evidence="5" id="KW-0256">Endoplasmic reticulum</keyword>
<feature type="transmembrane region" description="Helical" evidence="18">
    <location>
        <begin position="253"/>
        <end position="270"/>
    </location>
</feature>
<feature type="transmembrane region" description="Helical" evidence="18">
    <location>
        <begin position="70"/>
        <end position="87"/>
    </location>
</feature>
<keyword evidence="10" id="KW-0756">Sterol biosynthesis</keyword>
<feature type="transmembrane region" description="Helical" evidence="18">
    <location>
        <begin position="21"/>
        <end position="43"/>
    </location>
</feature>
<dbReference type="EMBL" id="GIBP01003198">
    <property type="protein sequence ID" value="NDV32167.1"/>
    <property type="molecule type" value="Transcribed_RNA"/>
</dbReference>
<keyword evidence="6" id="KW-0521">NADP</keyword>
<dbReference type="PROSITE" id="PS01018">
    <property type="entry name" value="STEROL_REDUCT_2"/>
    <property type="match status" value="1"/>
</dbReference>
<keyword evidence="12 18" id="KW-0472">Membrane</keyword>
<feature type="transmembrane region" description="Helical" evidence="18">
    <location>
        <begin position="158"/>
        <end position="175"/>
    </location>
</feature>
<feature type="transmembrane region" description="Helical" evidence="18">
    <location>
        <begin position="221"/>
        <end position="241"/>
    </location>
</feature>
<evidence type="ECO:0000256" key="10">
    <source>
        <dbReference type="ARBA" id="ARBA00023011"/>
    </source>
</evidence>
<dbReference type="PROSITE" id="PS01017">
    <property type="entry name" value="STEROL_REDUCT_1"/>
    <property type="match status" value="1"/>
</dbReference>
<keyword evidence="7" id="KW-0752">Steroid biosynthesis</keyword>
<evidence type="ECO:0000256" key="14">
    <source>
        <dbReference type="ARBA" id="ARBA00023221"/>
    </source>
</evidence>
<dbReference type="FunFam" id="1.20.120.1630:FF:000003">
    <property type="entry name" value="C-24(28) sterol reductase"/>
    <property type="match status" value="1"/>
</dbReference>
<evidence type="ECO:0000256" key="7">
    <source>
        <dbReference type="ARBA" id="ARBA00022955"/>
    </source>
</evidence>
<comment type="similarity">
    <text evidence="2">Belongs to the ERG4/ERG24 family.</text>
</comment>
<comment type="catalytic activity">
    <reaction evidence="17">
        <text>ergosterol + NADP(+) = ergosta-5,7,22,24(28)-tetraen-3beta-ol + NADPH + H(+)</text>
        <dbReference type="Rhea" id="RHEA:18501"/>
        <dbReference type="ChEBI" id="CHEBI:15378"/>
        <dbReference type="ChEBI" id="CHEBI:16933"/>
        <dbReference type="ChEBI" id="CHEBI:18249"/>
        <dbReference type="ChEBI" id="CHEBI:57783"/>
        <dbReference type="ChEBI" id="CHEBI:58349"/>
        <dbReference type="EC" id="1.3.1.71"/>
    </reaction>
    <physiologicalReaction direction="right-to-left" evidence="17">
        <dbReference type="Rhea" id="RHEA:18503"/>
    </physiologicalReaction>
</comment>
<evidence type="ECO:0000256" key="17">
    <source>
        <dbReference type="ARBA" id="ARBA00048918"/>
    </source>
</evidence>
<name>A0A6B2L5L0_9EUKA</name>
<feature type="transmembrane region" description="Helical" evidence="18">
    <location>
        <begin position="348"/>
        <end position="366"/>
    </location>
</feature>
<keyword evidence="3" id="KW-0444">Lipid biosynthesis</keyword>
<keyword evidence="8 18" id="KW-1133">Transmembrane helix</keyword>
<proteinExistence type="inferred from homology"/>
<evidence type="ECO:0000256" key="9">
    <source>
        <dbReference type="ARBA" id="ARBA00023002"/>
    </source>
</evidence>
<dbReference type="Gene3D" id="1.20.120.1630">
    <property type="match status" value="1"/>
</dbReference>
<evidence type="ECO:0000256" key="15">
    <source>
        <dbReference type="ARBA" id="ARBA00029435"/>
    </source>
</evidence>
<evidence type="ECO:0000256" key="5">
    <source>
        <dbReference type="ARBA" id="ARBA00022824"/>
    </source>
</evidence>
<evidence type="ECO:0000256" key="16">
    <source>
        <dbReference type="ARBA" id="ARBA00038892"/>
    </source>
</evidence>
<evidence type="ECO:0000256" key="8">
    <source>
        <dbReference type="ARBA" id="ARBA00022989"/>
    </source>
</evidence>
<keyword evidence="13" id="KW-1207">Sterol metabolism</keyword>
<dbReference type="EC" id="1.3.1.71" evidence="16"/>
<dbReference type="PANTHER" id="PTHR21257">
    <property type="entry name" value="DELTA(14)-STEROL REDUCTASE"/>
    <property type="match status" value="1"/>
</dbReference>
<dbReference type="GO" id="GO:0005789">
    <property type="term" value="C:endoplasmic reticulum membrane"/>
    <property type="evidence" value="ECO:0007669"/>
    <property type="project" value="UniProtKB-SubCell"/>
</dbReference>
<comment type="pathway">
    <text evidence="15">Steroid metabolism; ergosterol biosynthesis.</text>
</comment>
<accession>A0A6B2L5L0</accession>
<protein>
    <recommendedName>
        <fullName evidence="16">Delta(24(24(1)))-sterol reductase</fullName>
        <ecNumber evidence="16">1.3.1.71</ecNumber>
    </recommendedName>
</protein>
<comment type="subcellular location">
    <subcellularLocation>
        <location evidence="1">Endoplasmic reticulum membrane</location>
        <topology evidence="1">Multi-pass membrane protein</topology>
    </subcellularLocation>
</comment>
<evidence type="ECO:0000256" key="1">
    <source>
        <dbReference type="ARBA" id="ARBA00004477"/>
    </source>
</evidence>
<evidence type="ECO:0000256" key="13">
    <source>
        <dbReference type="ARBA" id="ARBA00023166"/>
    </source>
</evidence>
<evidence type="ECO:0000256" key="11">
    <source>
        <dbReference type="ARBA" id="ARBA00023098"/>
    </source>
</evidence>
<evidence type="ECO:0000256" key="4">
    <source>
        <dbReference type="ARBA" id="ARBA00022692"/>
    </source>
</evidence>
<sequence length="396" mass="45569">MSDVPSFFSRMWGHVTTSAAPTPFAIAVYCGFIAFQALLAIFVPGFEVHGLPVPSEGNVSLPYRCNGVPSWYITLITLAVLHVTHIFRLDQVLEHFGSLITVAMIFSDILAVLEYVSAIMMGKAVRMTGNVIYDFFMGAWLNPRFGKFDLKFWAETRVAWILLFVLTLSAAVTQFEKEGTVSPSMLFMVLAHFLYTNACMKGEECILTTWDIFYEKWGWMLIYWNFCGVPFVYCAQSLYILKQRVGIKTPFPVYYVPILVVVLLLAYYVWDTAQSQRNRWRMSLRNINIPRSAPPQFSFGTLKNPKYLESSAGKLLVDGWWKYARKIHYTADTIMALTWGLSCGFDHFLPYFYVCFFSGMIIHRYIRDASRCKRKYGKDWDKYCATVPYVFIPGII</sequence>
<dbReference type="PANTHER" id="PTHR21257:SF31">
    <property type="entry name" value="DELTA(24(24(1)))-STEROL REDUCTASE ERG4"/>
    <property type="match status" value="1"/>
</dbReference>
<evidence type="ECO:0000256" key="6">
    <source>
        <dbReference type="ARBA" id="ARBA00022857"/>
    </source>
</evidence>
<evidence type="ECO:0000256" key="2">
    <source>
        <dbReference type="ARBA" id="ARBA00005402"/>
    </source>
</evidence>
<evidence type="ECO:0000256" key="12">
    <source>
        <dbReference type="ARBA" id="ARBA00023136"/>
    </source>
</evidence>
<keyword evidence="14" id="KW-0753">Steroid metabolism</keyword>
<dbReference type="InterPro" id="IPR018083">
    <property type="entry name" value="Sterol_reductase_CS"/>
</dbReference>
<evidence type="ECO:0000313" key="19">
    <source>
        <dbReference type="EMBL" id="NDV32167.1"/>
    </source>
</evidence>